<dbReference type="Gene3D" id="3.30.450.40">
    <property type="match status" value="1"/>
</dbReference>
<dbReference type="PANTHER" id="PTHR30136:SF33">
    <property type="entry name" value="TRANSCRIPTIONAL REGULATORY PROTEIN"/>
    <property type="match status" value="1"/>
</dbReference>
<dbReference type="InterPro" id="IPR036388">
    <property type="entry name" value="WH-like_DNA-bd_sf"/>
</dbReference>
<sequence length="273" mass="30411">MKPSFPDWPLLAPDMVEADDKRQFVTALARGLELLRCFTPDGKALGNQELACRSGLPRPTVSRLTHTLTRLGYLRYTPASGKYHLEIGVLAFGYAMLGNLAICDAAHAPMAALARQAQAAVAIGARDRLDMVYLHVAHSEAHLTMRRQVGSRIPLHSSAMGKACLAAMPETERAFLLEHLRRRRPDDWAAIRLSLEQAFRDYAERGFCLSLGEWQRGVNSVGVAMRHPSHGLISFNCGGPSFQLKRRRLEEDIGPRLLDMARRLAAMDFDDDH</sequence>
<protein>
    <submittedName>
        <fullName evidence="6">IclR family transcriptional regulator</fullName>
    </submittedName>
</protein>
<evidence type="ECO:0000256" key="3">
    <source>
        <dbReference type="ARBA" id="ARBA00023163"/>
    </source>
</evidence>
<dbReference type="EMBL" id="JBHSEK010000003">
    <property type="protein sequence ID" value="MFC4489483.1"/>
    <property type="molecule type" value="Genomic_DNA"/>
</dbReference>
<dbReference type="InterPro" id="IPR036390">
    <property type="entry name" value="WH_DNA-bd_sf"/>
</dbReference>
<comment type="caution">
    <text evidence="6">The sequence shown here is derived from an EMBL/GenBank/DDBJ whole genome shotgun (WGS) entry which is preliminary data.</text>
</comment>
<keyword evidence="1" id="KW-0805">Transcription regulation</keyword>
<dbReference type="SUPFAM" id="SSF55781">
    <property type="entry name" value="GAF domain-like"/>
    <property type="match status" value="1"/>
</dbReference>
<keyword evidence="7" id="KW-1185">Reference proteome</keyword>
<dbReference type="Proteomes" id="UP001595999">
    <property type="component" value="Unassembled WGS sequence"/>
</dbReference>
<feature type="domain" description="IclR-ED" evidence="5">
    <location>
        <begin position="88"/>
        <end position="270"/>
    </location>
</feature>
<dbReference type="Pfam" id="PF01614">
    <property type="entry name" value="IclR_C"/>
    <property type="match status" value="1"/>
</dbReference>
<name>A0ABV8ZTK3_9NEIS</name>
<evidence type="ECO:0000313" key="6">
    <source>
        <dbReference type="EMBL" id="MFC4489483.1"/>
    </source>
</evidence>
<dbReference type="PANTHER" id="PTHR30136">
    <property type="entry name" value="HELIX-TURN-HELIX TRANSCRIPTIONAL REGULATOR, ICLR FAMILY"/>
    <property type="match status" value="1"/>
</dbReference>
<evidence type="ECO:0000259" key="5">
    <source>
        <dbReference type="PROSITE" id="PS51078"/>
    </source>
</evidence>
<reference evidence="7" key="1">
    <citation type="journal article" date="2019" name="Int. J. Syst. Evol. Microbiol.">
        <title>The Global Catalogue of Microorganisms (GCM) 10K type strain sequencing project: providing services to taxonomists for standard genome sequencing and annotation.</title>
        <authorList>
            <consortium name="The Broad Institute Genomics Platform"/>
            <consortium name="The Broad Institute Genome Sequencing Center for Infectious Disease"/>
            <person name="Wu L."/>
            <person name="Ma J."/>
        </authorList>
    </citation>
    <scope>NUCLEOTIDE SEQUENCE [LARGE SCALE GENOMIC DNA]</scope>
    <source>
        <strain evidence="7">CGMCC 4.7608</strain>
    </source>
</reference>
<dbReference type="Pfam" id="PF09339">
    <property type="entry name" value="HTH_IclR"/>
    <property type="match status" value="1"/>
</dbReference>
<dbReference type="InterPro" id="IPR029016">
    <property type="entry name" value="GAF-like_dom_sf"/>
</dbReference>
<evidence type="ECO:0000259" key="4">
    <source>
        <dbReference type="PROSITE" id="PS51077"/>
    </source>
</evidence>
<dbReference type="InterPro" id="IPR050707">
    <property type="entry name" value="HTH_MetabolicPath_Reg"/>
</dbReference>
<dbReference type="PROSITE" id="PS51077">
    <property type="entry name" value="HTH_ICLR"/>
    <property type="match status" value="1"/>
</dbReference>
<dbReference type="PROSITE" id="PS51078">
    <property type="entry name" value="ICLR_ED"/>
    <property type="match status" value="1"/>
</dbReference>
<evidence type="ECO:0000313" key="7">
    <source>
        <dbReference type="Proteomes" id="UP001595999"/>
    </source>
</evidence>
<feature type="domain" description="HTH iclR-type" evidence="4">
    <location>
        <begin position="25"/>
        <end position="87"/>
    </location>
</feature>
<keyword evidence="3" id="KW-0804">Transcription</keyword>
<dbReference type="SUPFAM" id="SSF46785">
    <property type="entry name" value="Winged helix' DNA-binding domain"/>
    <property type="match status" value="1"/>
</dbReference>
<accession>A0ABV8ZTK3</accession>
<keyword evidence="2" id="KW-0238">DNA-binding</keyword>
<dbReference type="SMART" id="SM00346">
    <property type="entry name" value="HTH_ICLR"/>
    <property type="match status" value="1"/>
</dbReference>
<proteinExistence type="predicted"/>
<organism evidence="6 7">
    <name type="scientific">Chromobacterium aquaticum</name>
    <dbReference type="NCBI Taxonomy" id="467180"/>
    <lineage>
        <taxon>Bacteria</taxon>
        <taxon>Pseudomonadati</taxon>
        <taxon>Pseudomonadota</taxon>
        <taxon>Betaproteobacteria</taxon>
        <taxon>Neisseriales</taxon>
        <taxon>Chromobacteriaceae</taxon>
        <taxon>Chromobacterium</taxon>
    </lineage>
</organism>
<dbReference type="InterPro" id="IPR005471">
    <property type="entry name" value="Tscrpt_reg_IclR_N"/>
</dbReference>
<evidence type="ECO:0000256" key="1">
    <source>
        <dbReference type="ARBA" id="ARBA00023015"/>
    </source>
</evidence>
<dbReference type="RefSeq" id="WP_231462266.1">
    <property type="nucleotide sequence ID" value="NZ_JAJOHW010000065.1"/>
</dbReference>
<dbReference type="Gene3D" id="1.10.10.10">
    <property type="entry name" value="Winged helix-like DNA-binding domain superfamily/Winged helix DNA-binding domain"/>
    <property type="match status" value="1"/>
</dbReference>
<dbReference type="InterPro" id="IPR014757">
    <property type="entry name" value="Tscrpt_reg_IclR_C"/>
</dbReference>
<evidence type="ECO:0000256" key="2">
    <source>
        <dbReference type="ARBA" id="ARBA00023125"/>
    </source>
</evidence>
<gene>
    <name evidence="6" type="ORF">ACFO0R_07600</name>
</gene>